<accession>A0A655JK60</accession>
<evidence type="ECO:0000313" key="6">
    <source>
        <dbReference type="Proteomes" id="UP000048289"/>
    </source>
</evidence>
<evidence type="ECO:0000313" key="4">
    <source>
        <dbReference type="EMBL" id="COX07358.1"/>
    </source>
</evidence>
<feature type="region of interest" description="Disordered" evidence="1">
    <location>
        <begin position="29"/>
        <end position="58"/>
    </location>
</feature>
<protein>
    <submittedName>
        <fullName evidence="4">Uncharacterized protein</fullName>
    </submittedName>
</protein>
<name>A0A655JK60_MYCTX</name>
<dbReference type="EMBL" id="CFOE01000742">
    <property type="protein sequence ID" value="CFE45333.1"/>
    <property type="molecule type" value="Genomic_DNA"/>
</dbReference>
<sequence>MTDSSTDGPPAASHCANTAQACSSVTRGVHRSGTCDWPGRRPRSNRDNPPLTSSNVGAHHATTCDCARVSAT</sequence>
<proteinExistence type="predicted"/>
<dbReference type="Proteomes" id="UP000045842">
    <property type="component" value="Unassembled WGS sequence"/>
</dbReference>
<dbReference type="AlphaFoldDB" id="A0A655JK60"/>
<dbReference type="EMBL" id="CSAD01001321">
    <property type="protein sequence ID" value="COX06060.1"/>
    <property type="molecule type" value="Genomic_DNA"/>
</dbReference>
<evidence type="ECO:0000313" key="3">
    <source>
        <dbReference type="EMBL" id="COX06060.1"/>
    </source>
</evidence>
<evidence type="ECO:0000256" key="1">
    <source>
        <dbReference type="SAM" id="MobiDB-lite"/>
    </source>
</evidence>
<gene>
    <name evidence="3" type="ORF">ERS007679_04618</name>
    <name evidence="2" type="ORF">ERS007681_03812</name>
    <name evidence="4" type="ORF">ERS007741_03745</name>
</gene>
<evidence type="ECO:0000313" key="5">
    <source>
        <dbReference type="Proteomes" id="UP000045842"/>
    </source>
</evidence>
<dbReference type="Proteomes" id="UP000048600">
    <property type="component" value="Unassembled WGS sequence"/>
</dbReference>
<reference evidence="5 6" key="1">
    <citation type="submission" date="2015-03" db="EMBL/GenBank/DDBJ databases">
        <authorList>
            <consortium name="Pathogen Informatics"/>
        </authorList>
    </citation>
    <scope>NUCLEOTIDE SEQUENCE [LARGE SCALE GENOMIC DNA]</scope>
    <source>
        <strain evidence="3 5">G09801536</strain>
        <strain evidence="2 6">G09901357</strain>
        <strain evidence="4 7">P00601463</strain>
    </source>
</reference>
<dbReference type="EMBL" id="CHKL01000616">
    <property type="protein sequence ID" value="COX07358.1"/>
    <property type="molecule type" value="Genomic_DNA"/>
</dbReference>
<evidence type="ECO:0000313" key="7">
    <source>
        <dbReference type="Proteomes" id="UP000048600"/>
    </source>
</evidence>
<dbReference type="Proteomes" id="UP000048289">
    <property type="component" value="Unassembled WGS sequence"/>
</dbReference>
<evidence type="ECO:0000313" key="2">
    <source>
        <dbReference type="EMBL" id="CFE45333.1"/>
    </source>
</evidence>
<organism evidence="4 7">
    <name type="scientific">Mycobacterium tuberculosis</name>
    <dbReference type="NCBI Taxonomy" id="1773"/>
    <lineage>
        <taxon>Bacteria</taxon>
        <taxon>Bacillati</taxon>
        <taxon>Actinomycetota</taxon>
        <taxon>Actinomycetes</taxon>
        <taxon>Mycobacteriales</taxon>
        <taxon>Mycobacteriaceae</taxon>
        <taxon>Mycobacterium</taxon>
        <taxon>Mycobacterium tuberculosis complex</taxon>
    </lineage>
</organism>